<dbReference type="OMA" id="AVWVQNC"/>
<evidence type="ECO:0000313" key="3">
    <source>
        <dbReference type="Proteomes" id="UP000218811"/>
    </source>
</evidence>
<proteinExistence type="predicted"/>
<accession>A0A2H3IWN9</accession>
<gene>
    <name evidence="2" type="ORF">WOLCODRAFT_148426</name>
</gene>
<evidence type="ECO:0000313" key="2">
    <source>
        <dbReference type="EMBL" id="PCH34366.1"/>
    </source>
</evidence>
<dbReference type="EMBL" id="KB467831">
    <property type="protein sequence ID" value="PCH34366.1"/>
    <property type="molecule type" value="Genomic_DNA"/>
</dbReference>
<organism evidence="2 3">
    <name type="scientific">Wolfiporia cocos (strain MD-104)</name>
    <name type="common">Brown rot fungus</name>
    <dbReference type="NCBI Taxonomy" id="742152"/>
    <lineage>
        <taxon>Eukaryota</taxon>
        <taxon>Fungi</taxon>
        <taxon>Dikarya</taxon>
        <taxon>Basidiomycota</taxon>
        <taxon>Agaricomycotina</taxon>
        <taxon>Agaricomycetes</taxon>
        <taxon>Polyporales</taxon>
        <taxon>Phaeolaceae</taxon>
        <taxon>Wolfiporia</taxon>
    </lineage>
</organism>
<dbReference type="Proteomes" id="UP000218811">
    <property type="component" value="Unassembled WGS sequence"/>
</dbReference>
<sequence>MLLLLAYPRLAVADNVAQRIKEVQCERGECGQELETARKMAPQRGLRKKRPSLLQILSKENQSVPHLPIQPLPDWATTEIVDAIKSIHELERRYAALTQQVETLELTKAKLDSCYDALKIALDNSPLSFWRSNEDEVIRAEKSVSIREGYYHDCVAVTNTFKRARIAVQSAHHHYKEAMDIMDSVCSPKRSALASIMGDEQSKEQTYREAGQWAQKAQICFDECLRVLQPHVVLLRQEEVEDCEQLKRAGLLQALRLYELMYGGKALNFGITREHGAACCVHLPTD</sequence>
<dbReference type="AlphaFoldDB" id="A0A2H3IWN9"/>
<reference evidence="2 3" key="1">
    <citation type="journal article" date="2012" name="Science">
        <title>The Paleozoic origin of enzymatic lignin decomposition reconstructed from 31 fungal genomes.</title>
        <authorList>
            <person name="Floudas D."/>
            <person name="Binder M."/>
            <person name="Riley R."/>
            <person name="Barry K."/>
            <person name="Blanchette R.A."/>
            <person name="Henrissat B."/>
            <person name="Martinez A.T."/>
            <person name="Otillar R."/>
            <person name="Spatafora J.W."/>
            <person name="Yadav J.S."/>
            <person name="Aerts A."/>
            <person name="Benoit I."/>
            <person name="Boyd A."/>
            <person name="Carlson A."/>
            <person name="Copeland A."/>
            <person name="Coutinho P.M."/>
            <person name="de Vries R.P."/>
            <person name="Ferreira P."/>
            <person name="Findley K."/>
            <person name="Foster B."/>
            <person name="Gaskell J."/>
            <person name="Glotzer D."/>
            <person name="Gorecki P."/>
            <person name="Heitman J."/>
            <person name="Hesse C."/>
            <person name="Hori C."/>
            <person name="Igarashi K."/>
            <person name="Jurgens J.A."/>
            <person name="Kallen N."/>
            <person name="Kersten P."/>
            <person name="Kohler A."/>
            <person name="Kuees U."/>
            <person name="Kumar T.K.A."/>
            <person name="Kuo A."/>
            <person name="LaButti K."/>
            <person name="Larrondo L.F."/>
            <person name="Lindquist E."/>
            <person name="Ling A."/>
            <person name="Lombard V."/>
            <person name="Lucas S."/>
            <person name="Lundell T."/>
            <person name="Martin R."/>
            <person name="McLaughlin D.J."/>
            <person name="Morgenstern I."/>
            <person name="Morin E."/>
            <person name="Murat C."/>
            <person name="Nagy L.G."/>
            <person name="Nolan M."/>
            <person name="Ohm R.A."/>
            <person name="Patyshakuliyeva A."/>
            <person name="Rokas A."/>
            <person name="Ruiz-Duenas F.J."/>
            <person name="Sabat G."/>
            <person name="Salamov A."/>
            <person name="Samejima M."/>
            <person name="Schmutz J."/>
            <person name="Slot J.C."/>
            <person name="St John F."/>
            <person name="Stenlid J."/>
            <person name="Sun H."/>
            <person name="Sun S."/>
            <person name="Syed K."/>
            <person name="Tsang A."/>
            <person name="Wiebenga A."/>
            <person name="Young D."/>
            <person name="Pisabarro A."/>
            <person name="Eastwood D.C."/>
            <person name="Martin F."/>
            <person name="Cullen D."/>
            <person name="Grigoriev I.V."/>
            <person name="Hibbett D.S."/>
        </authorList>
    </citation>
    <scope>NUCLEOTIDE SEQUENCE [LARGE SCALE GENOMIC DNA]</scope>
    <source>
        <strain evidence="2 3">MD-104</strain>
    </source>
</reference>
<name>A0A2H3IWN9_WOLCO</name>
<keyword evidence="3" id="KW-1185">Reference proteome</keyword>
<evidence type="ECO:0000256" key="1">
    <source>
        <dbReference type="SAM" id="Coils"/>
    </source>
</evidence>
<protein>
    <submittedName>
        <fullName evidence="2">Uncharacterized protein</fullName>
    </submittedName>
</protein>
<feature type="coiled-coil region" evidence="1">
    <location>
        <begin position="80"/>
        <end position="107"/>
    </location>
</feature>
<dbReference type="OrthoDB" id="3242001at2759"/>
<keyword evidence="1" id="KW-0175">Coiled coil</keyword>